<sequence>MKPLFLATAAALALAAPVAAQTQLETTLGVTPGTFTAAELADLNRAYEENDQTRIDFILSGGSNLDAATIERLGVQQAIARAVEEGDYAQARNLQAARGVSSDTSVASSRGETVATGWLQSVADDLGVDARDFSRGDLLALARSVEEGDRVAVTGILSRVQN</sequence>
<dbReference type="RefSeq" id="WP_168621457.1">
    <property type="nucleotide sequence ID" value="NZ_JAAZQQ010000001.1"/>
</dbReference>
<feature type="signal peptide" evidence="1">
    <location>
        <begin position="1"/>
        <end position="20"/>
    </location>
</feature>
<gene>
    <name evidence="2" type="ORF">HCU73_00530</name>
</gene>
<name>A0A7X6GXE1_9RHOB</name>
<dbReference type="AlphaFoldDB" id="A0A7X6GXE1"/>
<evidence type="ECO:0000313" key="2">
    <source>
        <dbReference type="EMBL" id="NKX43061.1"/>
    </source>
</evidence>
<comment type="caution">
    <text evidence="2">The sequence shown here is derived from an EMBL/GenBank/DDBJ whole genome shotgun (WGS) entry which is preliminary data.</text>
</comment>
<accession>A0A7X6GXE1</accession>
<dbReference type="EMBL" id="JAAZQQ010000001">
    <property type="protein sequence ID" value="NKX43061.1"/>
    <property type="molecule type" value="Genomic_DNA"/>
</dbReference>
<keyword evidence="1" id="KW-0732">Signal</keyword>
<evidence type="ECO:0000313" key="3">
    <source>
        <dbReference type="Proteomes" id="UP000526408"/>
    </source>
</evidence>
<feature type="chain" id="PRO_5030710215" evidence="1">
    <location>
        <begin position="21"/>
        <end position="162"/>
    </location>
</feature>
<organism evidence="2 3">
    <name type="scientific">Roseicyclus persicicus</name>
    <dbReference type="NCBI Taxonomy" id="2650661"/>
    <lineage>
        <taxon>Bacteria</taxon>
        <taxon>Pseudomonadati</taxon>
        <taxon>Pseudomonadota</taxon>
        <taxon>Alphaproteobacteria</taxon>
        <taxon>Rhodobacterales</taxon>
        <taxon>Roseobacteraceae</taxon>
        <taxon>Roseicyclus</taxon>
    </lineage>
</organism>
<proteinExistence type="predicted"/>
<protein>
    <submittedName>
        <fullName evidence="2">Uncharacterized protein</fullName>
    </submittedName>
</protein>
<reference evidence="2 3" key="1">
    <citation type="submission" date="2020-04" db="EMBL/GenBank/DDBJ databases">
        <authorList>
            <person name="Yoon J."/>
        </authorList>
    </citation>
    <scope>NUCLEOTIDE SEQUENCE [LARGE SCALE GENOMIC DNA]</scope>
    <source>
        <strain evidence="2 3">KMU-115</strain>
    </source>
</reference>
<evidence type="ECO:0000256" key="1">
    <source>
        <dbReference type="SAM" id="SignalP"/>
    </source>
</evidence>
<dbReference type="Proteomes" id="UP000526408">
    <property type="component" value="Unassembled WGS sequence"/>
</dbReference>
<keyword evidence="3" id="KW-1185">Reference proteome</keyword>